<gene>
    <name evidence="1" type="ORF">H1016_04080</name>
</gene>
<dbReference type="EMBL" id="DVAB01000033">
    <property type="protein sequence ID" value="HIK00692.1"/>
    <property type="molecule type" value="Genomic_DNA"/>
</dbReference>
<dbReference type="InterPro" id="IPR050793">
    <property type="entry name" value="CMP-NeuNAc_synthase"/>
</dbReference>
<dbReference type="SUPFAM" id="SSF53448">
    <property type="entry name" value="Nucleotide-diphospho-sugar transferases"/>
    <property type="match status" value="1"/>
</dbReference>
<keyword evidence="1" id="KW-0548">Nucleotidyltransferase</keyword>
<evidence type="ECO:0000313" key="1">
    <source>
        <dbReference type="EMBL" id="HIK00692.1"/>
    </source>
</evidence>
<dbReference type="PANTHER" id="PTHR21485">
    <property type="entry name" value="HAD SUPERFAMILY MEMBERS CMAS AND KDSC"/>
    <property type="match status" value="1"/>
</dbReference>
<sequence>MKIVSIICARGGSKGVPKKNIKLLAGKPLIAYTIEQSLACKKVYRTIVSTDNVEIAKVANDYGAEVPFMRPKELATDNISKIPALQHAINFIEDGEGRKFDIIVDMDPTSPFREVSDIEKCISTLKKKNTDSVVTVYESHHNPYFNMLEPKAGYLALAKKSKKVVKRRQDAPKVYQMNACVFVSWRDILMKRGTYFTNKMRGVLMPIERSLMIDTEYEFKIADFLMRKKLGRK</sequence>
<comment type="caution">
    <text evidence="1">The sequence shown here is derived from an EMBL/GenBank/DDBJ whole genome shotgun (WGS) entry which is preliminary data.</text>
</comment>
<reference evidence="1 2" key="1">
    <citation type="journal article" name="Nat. Commun.">
        <title>Undinarchaeota illuminate DPANN phylogeny and the impact of gene transfer on archaeal evolution.</title>
        <authorList>
            <person name="Dombrowski N."/>
            <person name="Williams T.A."/>
            <person name="Sun J."/>
            <person name="Woodcroft B.J."/>
            <person name="Lee J.H."/>
            <person name="Minh B.Q."/>
            <person name="Rinke C."/>
            <person name="Spang A."/>
        </authorList>
    </citation>
    <scope>NUCLEOTIDE SEQUENCE [LARGE SCALE GENOMIC DNA]</scope>
    <source>
        <strain evidence="1">MAG_bin1129</strain>
    </source>
</reference>
<dbReference type="Pfam" id="PF02348">
    <property type="entry name" value="CTP_transf_3"/>
    <property type="match status" value="1"/>
</dbReference>
<dbReference type="AlphaFoldDB" id="A0A832USG1"/>
<evidence type="ECO:0000313" key="2">
    <source>
        <dbReference type="Proteomes" id="UP000646946"/>
    </source>
</evidence>
<dbReference type="GO" id="GO:0008781">
    <property type="term" value="F:N-acylneuraminate cytidylyltransferase activity"/>
    <property type="evidence" value="ECO:0007669"/>
    <property type="project" value="TreeGrafter"/>
</dbReference>
<dbReference type="InterPro" id="IPR003329">
    <property type="entry name" value="Cytidylyl_trans"/>
</dbReference>
<dbReference type="Gene3D" id="3.90.550.10">
    <property type="entry name" value="Spore Coat Polysaccharide Biosynthesis Protein SpsA, Chain A"/>
    <property type="match status" value="1"/>
</dbReference>
<dbReference type="PANTHER" id="PTHR21485:SF6">
    <property type="entry name" value="N-ACYLNEURAMINATE CYTIDYLYLTRANSFERASE-RELATED"/>
    <property type="match status" value="1"/>
</dbReference>
<keyword evidence="1" id="KW-0808">Transferase</keyword>
<organism evidence="1 2">
    <name type="scientific">Candidatus Naiadarchaeum limnaeum</name>
    <dbReference type="NCBI Taxonomy" id="2756139"/>
    <lineage>
        <taxon>Archaea</taxon>
        <taxon>Candidatus Undinarchaeota</taxon>
        <taxon>Candidatus Undinarchaeia</taxon>
        <taxon>Candidatus Naiadarchaeales</taxon>
        <taxon>Candidatus Naiadarchaeaceae</taxon>
        <taxon>Candidatus Naiadarchaeum</taxon>
    </lineage>
</organism>
<protein>
    <submittedName>
        <fullName evidence="1">Acylneuraminate cytidylyltransferase family protein</fullName>
    </submittedName>
</protein>
<dbReference type="InterPro" id="IPR029044">
    <property type="entry name" value="Nucleotide-diphossugar_trans"/>
</dbReference>
<dbReference type="CDD" id="cd02513">
    <property type="entry name" value="CMP-NeuAc_Synthase"/>
    <property type="match status" value="1"/>
</dbReference>
<keyword evidence="2" id="KW-1185">Reference proteome</keyword>
<name>A0A832USG1_9ARCH</name>
<dbReference type="Proteomes" id="UP000646946">
    <property type="component" value="Unassembled WGS sequence"/>
</dbReference>
<accession>A0A832USG1</accession>
<proteinExistence type="predicted"/>